<evidence type="ECO:0000313" key="1">
    <source>
        <dbReference type="EMBL" id="SHJ27747.1"/>
    </source>
</evidence>
<proteinExistence type="predicted"/>
<organism evidence="1 2">
    <name type="scientific">Clostridium cavendishii DSM 21758</name>
    <dbReference type="NCBI Taxonomy" id="1121302"/>
    <lineage>
        <taxon>Bacteria</taxon>
        <taxon>Bacillati</taxon>
        <taxon>Bacillota</taxon>
        <taxon>Clostridia</taxon>
        <taxon>Eubacteriales</taxon>
        <taxon>Clostridiaceae</taxon>
        <taxon>Clostridium</taxon>
    </lineage>
</organism>
<dbReference type="Pfam" id="PF10719">
    <property type="entry name" value="ComFB"/>
    <property type="match status" value="1"/>
</dbReference>
<gene>
    <name evidence="1" type="ORF">SAMN02745163_01643</name>
</gene>
<dbReference type="InterPro" id="IPR019657">
    <property type="entry name" value="ComFB"/>
</dbReference>
<evidence type="ECO:0000313" key="2">
    <source>
        <dbReference type="Proteomes" id="UP000184310"/>
    </source>
</evidence>
<keyword evidence="2" id="KW-1185">Reference proteome</keyword>
<protein>
    <submittedName>
        <fullName evidence="1">Competence protein ComFB</fullName>
    </submittedName>
</protein>
<reference evidence="1 2" key="1">
    <citation type="submission" date="2016-11" db="EMBL/GenBank/DDBJ databases">
        <authorList>
            <person name="Jaros S."/>
            <person name="Januszkiewicz K."/>
            <person name="Wedrychowicz H."/>
        </authorList>
    </citation>
    <scope>NUCLEOTIDE SEQUENCE [LARGE SCALE GENOMIC DNA]</scope>
    <source>
        <strain evidence="1 2">DSM 21758</strain>
    </source>
</reference>
<dbReference type="RefSeq" id="WP_072986191.1">
    <property type="nucleotide sequence ID" value="NZ_FQZB01000007.1"/>
</dbReference>
<sequence>MDSITNYTEIMVENVIDDIIKKYDVCTCEKCKLDIKALSLNSLPPRYFVSEKGKMYKKIEVLDNQLKIDVVSAVTNAALTIKNNPIH</sequence>
<dbReference type="OrthoDB" id="5616024at2"/>
<accession>A0A1M6HZY3</accession>
<name>A0A1M6HZY3_9CLOT</name>
<dbReference type="EMBL" id="FQZB01000007">
    <property type="protein sequence ID" value="SHJ27747.1"/>
    <property type="molecule type" value="Genomic_DNA"/>
</dbReference>
<dbReference type="STRING" id="1121302.SAMN02745163_01643"/>
<dbReference type="AlphaFoldDB" id="A0A1M6HZY3"/>
<dbReference type="Proteomes" id="UP000184310">
    <property type="component" value="Unassembled WGS sequence"/>
</dbReference>